<accession>A0A644U1H3</accession>
<evidence type="ECO:0000256" key="5">
    <source>
        <dbReference type="SAM" id="MobiDB-lite"/>
    </source>
</evidence>
<evidence type="ECO:0000256" key="4">
    <source>
        <dbReference type="ARBA" id="ARBA00023235"/>
    </source>
</evidence>
<dbReference type="GO" id="GO:0003755">
    <property type="term" value="F:peptidyl-prolyl cis-trans isomerase activity"/>
    <property type="evidence" value="ECO:0007669"/>
    <property type="project" value="UniProtKB-KW"/>
</dbReference>
<feature type="domain" description="PPIase FKBP-type" evidence="6">
    <location>
        <begin position="214"/>
        <end position="314"/>
    </location>
</feature>
<proteinExistence type="predicted"/>
<name>A0A644U1H3_9ZZZZ</name>
<dbReference type="EC" id="5.2.1.8" evidence="2"/>
<evidence type="ECO:0000256" key="2">
    <source>
        <dbReference type="ARBA" id="ARBA00013194"/>
    </source>
</evidence>
<comment type="caution">
    <text evidence="7">The sequence shown here is derived from an EMBL/GenBank/DDBJ whole genome shotgun (WGS) entry which is preliminary data.</text>
</comment>
<dbReference type="Gene3D" id="3.10.50.40">
    <property type="match status" value="1"/>
</dbReference>
<dbReference type="PANTHER" id="PTHR43811">
    <property type="entry name" value="FKBP-TYPE PEPTIDYL-PROLYL CIS-TRANS ISOMERASE FKPA"/>
    <property type="match status" value="1"/>
</dbReference>
<dbReference type="AlphaFoldDB" id="A0A644U1H3"/>
<dbReference type="InterPro" id="IPR046357">
    <property type="entry name" value="PPIase_dom_sf"/>
</dbReference>
<keyword evidence="3" id="KW-0697">Rotamase</keyword>
<keyword evidence="4" id="KW-0413">Isomerase</keyword>
<evidence type="ECO:0000256" key="1">
    <source>
        <dbReference type="ARBA" id="ARBA00000971"/>
    </source>
</evidence>
<dbReference type="EMBL" id="VSSQ01000068">
    <property type="protein sequence ID" value="MPL72759.1"/>
    <property type="molecule type" value="Genomic_DNA"/>
</dbReference>
<reference evidence="7" key="1">
    <citation type="submission" date="2019-08" db="EMBL/GenBank/DDBJ databases">
        <authorList>
            <person name="Kucharzyk K."/>
            <person name="Murdoch R.W."/>
            <person name="Higgins S."/>
            <person name="Loffler F."/>
        </authorList>
    </citation>
    <scope>NUCLEOTIDE SEQUENCE</scope>
</reference>
<dbReference type="PANTHER" id="PTHR43811:SF19">
    <property type="entry name" value="39 KDA FK506-BINDING NUCLEAR PROTEIN"/>
    <property type="match status" value="1"/>
</dbReference>
<evidence type="ECO:0000313" key="7">
    <source>
        <dbReference type="EMBL" id="MPL72759.1"/>
    </source>
</evidence>
<dbReference type="Pfam" id="PF00254">
    <property type="entry name" value="FKBP_C"/>
    <property type="match status" value="1"/>
</dbReference>
<dbReference type="PROSITE" id="PS50059">
    <property type="entry name" value="FKBP_PPIASE"/>
    <property type="match status" value="1"/>
</dbReference>
<comment type="catalytic activity">
    <reaction evidence="1">
        <text>[protein]-peptidylproline (omega=180) = [protein]-peptidylproline (omega=0)</text>
        <dbReference type="Rhea" id="RHEA:16237"/>
        <dbReference type="Rhea" id="RHEA-COMP:10747"/>
        <dbReference type="Rhea" id="RHEA-COMP:10748"/>
        <dbReference type="ChEBI" id="CHEBI:83833"/>
        <dbReference type="ChEBI" id="CHEBI:83834"/>
        <dbReference type="EC" id="5.2.1.8"/>
    </reaction>
</comment>
<dbReference type="InterPro" id="IPR001179">
    <property type="entry name" value="PPIase_FKBP_dom"/>
</dbReference>
<evidence type="ECO:0000256" key="3">
    <source>
        <dbReference type="ARBA" id="ARBA00023110"/>
    </source>
</evidence>
<sequence>MKKTILLVATILFATTIFAQKNPLEGFTTSPEKVIYKFEVKNPEGQKVQKNDLLVGKFSIKFGDSLVADGAKMQSQPMVKIDDASKIFQGDLVDGALLMRKGETCTFAFAKDSIEKLFGGNMPPYFQSGMYAYWTLQIDDIKTQAQQEEEEAQMRKIQEEQMKVQKQISDSMAALEPAIIEKAIKDYGFDNKPVNGIYFKKTFASKSKETPKAGDKVKVHYIGKFTDGKLFDTSVESAAKEANIYIQGRPYEPLPFSIGQGQMIKGFEEGVKMMNKGDKAIVLLPSKLAYGERGQSAIAPHTPLIFELELVEIEKGEPAKQPNNQTQPIKVTPKAQPKQVKK</sequence>
<organism evidence="7">
    <name type="scientific">bioreactor metagenome</name>
    <dbReference type="NCBI Taxonomy" id="1076179"/>
    <lineage>
        <taxon>unclassified sequences</taxon>
        <taxon>metagenomes</taxon>
        <taxon>ecological metagenomes</taxon>
    </lineage>
</organism>
<dbReference type="SUPFAM" id="SSF54534">
    <property type="entry name" value="FKBP-like"/>
    <property type="match status" value="1"/>
</dbReference>
<evidence type="ECO:0000259" key="6">
    <source>
        <dbReference type="PROSITE" id="PS50059"/>
    </source>
</evidence>
<feature type="region of interest" description="Disordered" evidence="5">
    <location>
        <begin position="316"/>
        <end position="342"/>
    </location>
</feature>
<protein>
    <recommendedName>
        <fullName evidence="2">peptidylprolyl isomerase</fullName>
        <ecNumber evidence="2">5.2.1.8</ecNumber>
    </recommendedName>
</protein>
<gene>
    <name evidence="7" type="ORF">SDC9_18549</name>
</gene>